<dbReference type="Proteomes" id="UP000523079">
    <property type="component" value="Unassembled WGS sequence"/>
</dbReference>
<evidence type="ECO:0000313" key="2">
    <source>
        <dbReference type="EMBL" id="MBA8793541.1"/>
    </source>
</evidence>
<dbReference type="InterPro" id="IPR019278">
    <property type="entry name" value="DICT_dom"/>
</dbReference>
<reference evidence="2 3" key="1">
    <citation type="submission" date="2020-07" db="EMBL/GenBank/DDBJ databases">
        <title>Sequencing the genomes of 1000 actinobacteria strains.</title>
        <authorList>
            <person name="Klenk H.-P."/>
        </authorList>
    </citation>
    <scope>NUCLEOTIDE SEQUENCE [LARGE SCALE GENOMIC DNA]</scope>
    <source>
        <strain evidence="2 3">DSM 100723</strain>
    </source>
</reference>
<gene>
    <name evidence="2" type="ORF">FHX74_001146</name>
</gene>
<dbReference type="AlphaFoldDB" id="A0A7W3IQS3"/>
<dbReference type="EMBL" id="JACGWT010000002">
    <property type="protein sequence ID" value="MBA8793541.1"/>
    <property type="molecule type" value="Genomic_DNA"/>
</dbReference>
<name>A0A7W3IQS3_9ACTN</name>
<dbReference type="Pfam" id="PF10069">
    <property type="entry name" value="DICT"/>
    <property type="match status" value="1"/>
</dbReference>
<proteinExistence type="predicted"/>
<evidence type="ECO:0000259" key="1">
    <source>
        <dbReference type="Pfam" id="PF10069"/>
    </source>
</evidence>
<evidence type="ECO:0000313" key="3">
    <source>
        <dbReference type="Proteomes" id="UP000523079"/>
    </source>
</evidence>
<organism evidence="2 3">
    <name type="scientific">Microlunatus kandeliicorticis</name>
    <dbReference type="NCBI Taxonomy" id="1759536"/>
    <lineage>
        <taxon>Bacteria</taxon>
        <taxon>Bacillati</taxon>
        <taxon>Actinomycetota</taxon>
        <taxon>Actinomycetes</taxon>
        <taxon>Propionibacteriales</taxon>
        <taxon>Propionibacteriaceae</taxon>
        <taxon>Microlunatus</taxon>
    </lineage>
</organism>
<keyword evidence="3" id="KW-1185">Reference proteome</keyword>
<protein>
    <recommendedName>
        <fullName evidence="1">DICT domain-containing protein</fullName>
    </recommendedName>
</protein>
<comment type="caution">
    <text evidence="2">The sequence shown here is derived from an EMBL/GenBank/DDBJ whole genome shotgun (WGS) entry which is preliminary data.</text>
</comment>
<sequence length="221" mass="24695">MTVPLVPPSDLDHTPPVDITQSVYWQLERRPGLTSYRLSKRTLIALSWAIEDQFCAPADAPLLFGAFQRVQFYKRAQQRWQHLAATSRHALVFADFDPGDAPSMPTQVRIGPDEPLADEWIVVCDSLDLPVVLAAWEVPGQGVVPEIDRLFQAVWTMDPESVRLSSRILAQIAANHGVGEAAPVLYELADNPPPAEIRPREASELFSRIVAYLDRFGTRND</sequence>
<accession>A0A7W3IQS3</accession>
<feature type="domain" description="DICT" evidence="1">
    <location>
        <begin position="31"/>
        <end position="137"/>
    </location>
</feature>